<dbReference type="InterPro" id="IPR017714">
    <property type="entry name" value="MethylthioRu-1-P_deHdtase_MtnB"/>
</dbReference>
<dbReference type="HAMAP" id="MF_03116">
    <property type="entry name" value="Salvage_MtnB_euk"/>
    <property type="match status" value="1"/>
</dbReference>
<evidence type="ECO:0000256" key="8">
    <source>
        <dbReference type="ARBA" id="ARBA00060021"/>
    </source>
</evidence>
<sequence length="219" mass="24582">MAIDHKDEDPRELVASLCKDFYKLGWVTGTGGGVSVKKGDSIFLAPSGVQKERIKTDEVFIVDFPTGAFRFEPEGLKCTECYPLFMSAFRLRGAGAVIHSHSQNAFMATLMYPGKEFVVTHMEMIKGLRNAVDQRAYRYDEKLVIPIIENTCFEKDLTESLTRAMSDYPAACAVLVRRHGLYVWGDTWQKAKTHAECLDYLFETACKMKAAGFDPTAPE</sequence>
<comment type="cofactor">
    <cofactor evidence="9">
        <name>Zn(2+)</name>
        <dbReference type="ChEBI" id="CHEBI:29105"/>
    </cofactor>
    <text evidence="9">Binds 1 zinc ion per subunit.</text>
</comment>
<dbReference type="SMART" id="SM01007">
    <property type="entry name" value="Aldolase_II"/>
    <property type="match status" value="1"/>
</dbReference>
<evidence type="ECO:0000256" key="4">
    <source>
        <dbReference type="ARBA" id="ARBA00022723"/>
    </source>
</evidence>
<evidence type="ECO:0000256" key="6">
    <source>
        <dbReference type="ARBA" id="ARBA00023167"/>
    </source>
</evidence>
<dbReference type="RefSeq" id="XP_003736980.1">
    <property type="nucleotide sequence ID" value="XM_003736932.2"/>
</dbReference>
<keyword evidence="2 9" id="KW-0963">Cytoplasm</keyword>
<keyword evidence="5 9" id="KW-0862">Zinc</keyword>
<evidence type="ECO:0000313" key="11">
    <source>
        <dbReference type="Proteomes" id="UP000694867"/>
    </source>
</evidence>
<dbReference type="SUPFAM" id="SSF53639">
    <property type="entry name" value="AraD/HMP-PK domain-like"/>
    <property type="match status" value="1"/>
</dbReference>
<keyword evidence="3 9" id="KW-0028">Amino-acid biosynthesis</keyword>
<protein>
    <recommendedName>
        <fullName evidence="9">Probable methylthioribulose-1-phosphate dehydratase</fullName>
        <shortName evidence="9">MTRu-1-P dehydratase</shortName>
        <ecNumber evidence="9">4.2.1.109</ecNumber>
    </recommendedName>
</protein>
<dbReference type="PANTHER" id="PTHR10640">
    <property type="entry name" value="METHYLTHIORIBULOSE-1-PHOSPHATE DEHYDRATASE"/>
    <property type="match status" value="1"/>
</dbReference>
<dbReference type="GO" id="GO:0005737">
    <property type="term" value="C:cytoplasm"/>
    <property type="evidence" value="ECO:0007669"/>
    <property type="project" value="UniProtKB-SubCell"/>
</dbReference>
<dbReference type="AlphaFoldDB" id="A0AAJ6QLV4"/>
<evidence type="ECO:0000256" key="5">
    <source>
        <dbReference type="ARBA" id="ARBA00022833"/>
    </source>
</evidence>
<keyword evidence="4 9" id="KW-0479">Metal-binding</keyword>
<dbReference type="GO" id="GO:0019509">
    <property type="term" value="P:L-methionine salvage from methylthioadenosine"/>
    <property type="evidence" value="ECO:0007669"/>
    <property type="project" value="UniProtKB-UniRule"/>
</dbReference>
<dbReference type="KEGG" id="goe:100898955"/>
<feature type="domain" description="Class II aldolase/adducin N-terminal" evidence="10">
    <location>
        <begin position="12"/>
        <end position="206"/>
    </location>
</feature>
<dbReference type="FunFam" id="3.40.225.10:FF:000003">
    <property type="entry name" value="Methylthioribulose-1-phosphate dehydratase"/>
    <property type="match status" value="1"/>
</dbReference>
<dbReference type="InterPro" id="IPR027514">
    <property type="entry name" value="Salvage_MtnB_euk"/>
</dbReference>
<dbReference type="InterPro" id="IPR036409">
    <property type="entry name" value="Aldolase_II/adducin_N_sf"/>
</dbReference>
<feature type="binding site" evidence="9">
    <location>
        <position position="99"/>
    </location>
    <ligand>
        <name>Zn(2+)</name>
        <dbReference type="ChEBI" id="CHEBI:29105"/>
    </ligand>
</feature>
<gene>
    <name evidence="12" type="primary">LOC100898955</name>
</gene>
<comment type="catalytic activity">
    <reaction evidence="9">
        <text>5-(methylsulfanyl)-D-ribulose 1-phosphate = 5-methylsulfanyl-2,3-dioxopentyl phosphate + H2O</text>
        <dbReference type="Rhea" id="RHEA:15549"/>
        <dbReference type="ChEBI" id="CHEBI:15377"/>
        <dbReference type="ChEBI" id="CHEBI:58548"/>
        <dbReference type="ChEBI" id="CHEBI:58828"/>
        <dbReference type="EC" id="4.2.1.109"/>
    </reaction>
</comment>
<feature type="binding site" evidence="9">
    <location>
        <position position="101"/>
    </location>
    <ligand>
        <name>Zn(2+)</name>
        <dbReference type="ChEBI" id="CHEBI:29105"/>
    </ligand>
</feature>
<comment type="similarity">
    <text evidence="9">Belongs to the aldolase class II family. MtnB subfamily.</text>
</comment>
<accession>A0AAJ6QLV4</accession>
<dbReference type="Proteomes" id="UP000694867">
    <property type="component" value="Unplaced"/>
</dbReference>
<dbReference type="NCBIfam" id="TIGR03328">
    <property type="entry name" value="salvage_mtnB"/>
    <property type="match status" value="1"/>
</dbReference>
<evidence type="ECO:0000256" key="1">
    <source>
        <dbReference type="ARBA" id="ARBA00006274"/>
    </source>
</evidence>
<comment type="pathway">
    <text evidence="9">Amino-acid biosynthesis; L-methionine biosynthesis via salvage pathway; L-methionine from S-methyl-5-thio-alpha-D-ribose 1-phosphate: step 2/6.</text>
</comment>
<keyword evidence="6 9" id="KW-0486">Methionine biosynthesis</keyword>
<dbReference type="GeneID" id="100898955"/>
<dbReference type="PANTHER" id="PTHR10640:SF7">
    <property type="entry name" value="METHYLTHIORIBULOSE-1-PHOSPHATE DEHYDRATASE"/>
    <property type="match status" value="1"/>
</dbReference>
<feature type="binding site" evidence="9">
    <location>
        <position position="179"/>
    </location>
    <ligand>
        <name>Zn(2+)</name>
        <dbReference type="ChEBI" id="CHEBI:29105"/>
    </ligand>
</feature>
<name>A0AAJ6QLV4_9ACAR</name>
<evidence type="ECO:0000313" key="12">
    <source>
        <dbReference type="RefSeq" id="XP_003736980.1"/>
    </source>
</evidence>
<comment type="function">
    <text evidence="8">Catalyzes the dehydration of methylthioribulose-1-phosphate (MTRu-1-P) into 2,3-diketo-5-methylthiopentyl-1-phosphate (DK-MTP-1-P). Functions in the methionine salvage pathway, which plays a key role in cancer, apoptosis, microbial proliferation and inflammation. May inhibit the CASP1-related inflammatory response (pyroptosis), the CASP9-dependent apoptotic pathway and the cytochrome c-dependent and APAF1-mediated cell death.</text>
</comment>
<keyword evidence="11" id="KW-1185">Reference proteome</keyword>
<keyword evidence="7 9" id="KW-0456">Lyase</keyword>
<feature type="binding site" evidence="9">
    <location>
        <position position="81"/>
    </location>
    <ligand>
        <name>substrate</name>
    </ligand>
</feature>
<dbReference type="Gene3D" id="3.40.225.10">
    <property type="entry name" value="Class II aldolase/adducin N-terminal domain"/>
    <property type="match status" value="1"/>
</dbReference>
<dbReference type="InterPro" id="IPR001303">
    <property type="entry name" value="Aldolase_II/adducin_N"/>
</dbReference>
<reference evidence="12" key="1">
    <citation type="submission" date="2025-08" db="UniProtKB">
        <authorList>
            <consortium name="RefSeq"/>
        </authorList>
    </citation>
    <scope>IDENTIFICATION</scope>
</reference>
<evidence type="ECO:0000259" key="10">
    <source>
        <dbReference type="SMART" id="SM01007"/>
    </source>
</evidence>
<evidence type="ECO:0000256" key="7">
    <source>
        <dbReference type="ARBA" id="ARBA00023239"/>
    </source>
</evidence>
<comment type="subcellular location">
    <subcellularLocation>
        <location evidence="9">Cytoplasm</location>
    </subcellularLocation>
</comment>
<comment type="similarity">
    <text evidence="1">Belongs to the aldolase class II family. Adducin subfamily.</text>
</comment>
<dbReference type="EC" id="4.2.1.109" evidence="9"/>
<organism evidence="11 12">
    <name type="scientific">Galendromus occidentalis</name>
    <name type="common">western predatory mite</name>
    <dbReference type="NCBI Taxonomy" id="34638"/>
    <lineage>
        <taxon>Eukaryota</taxon>
        <taxon>Metazoa</taxon>
        <taxon>Ecdysozoa</taxon>
        <taxon>Arthropoda</taxon>
        <taxon>Chelicerata</taxon>
        <taxon>Arachnida</taxon>
        <taxon>Acari</taxon>
        <taxon>Parasitiformes</taxon>
        <taxon>Mesostigmata</taxon>
        <taxon>Gamasina</taxon>
        <taxon>Phytoseioidea</taxon>
        <taxon>Phytoseiidae</taxon>
        <taxon>Typhlodrominae</taxon>
        <taxon>Galendromus</taxon>
    </lineage>
</organism>
<dbReference type="Pfam" id="PF00596">
    <property type="entry name" value="Aldolase_II"/>
    <property type="match status" value="1"/>
</dbReference>
<dbReference type="GO" id="GO:0046570">
    <property type="term" value="F:methylthioribulose 1-phosphate dehydratase activity"/>
    <property type="evidence" value="ECO:0007669"/>
    <property type="project" value="UniProtKB-UniRule"/>
</dbReference>
<evidence type="ECO:0000256" key="3">
    <source>
        <dbReference type="ARBA" id="ARBA00022605"/>
    </source>
</evidence>
<dbReference type="GO" id="GO:0008270">
    <property type="term" value="F:zinc ion binding"/>
    <property type="evidence" value="ECO:0007669"/>
    <property type="project" value="UniProtKB-UniRule"/>
</dbReference>
<evidence type="ECO:0000256" key="2">
    <source>
        <dbReference type="ARBA" id="ARBA00022490"/>
    </source>
</evidence>
<evidence type="ECO:0000256" key="9">
    <source>
        <dbReference type="HAMAP-Rule" id="MF_03116"/>
    </source>
</evidence>
<feature type="active site" description="Proton donor/acceptor" evidence="9">
    <location>
        <position position="123"/>
    </location>
</feature>
<proteinExistence type="inferred from homology"/>